<accession>A0A8H3KPI8</accession>
<comment type="caution">
    <text evidence="2">The sequence shown here is derived from an EMBL/GenBank/DDBJ whole genome shotgun (WGS) entry which is preliminary data.</text>
</comment>
<dbReference type="InterPro" id="IPR015915">
    <property type="entry name" value="Kelch-typ_b-propeller"/>
</dbReference>
<sequence length="187" mass="20920">MEQHYDHQSPQVSYHSQSTVCNVRTGTVYRFGDFHPKNNAIINENMDILNTSTLVWKTGSIFNVLPKRFDHTGTLLPNGNIVCIGGCLDHMSEIATGNPPTSRSCHSAVLTQDGRIFVYRGHIVDRTPVDDDLAILDTSQADYARSLICVLTLVGASFLIHFYWKRRSKPDILVPSSQEAQESQEAK</sequence>
<dbReference type="OrthoDB" id="432528at2759"/>
<dbReference type="EMBL" id="BLAL01000006">
    <property type="protein sequence ID" value="GES73478.1"/>
    <property type="molecule type" value="Genomic_DNA"/>
</dbReference>
<dbReference type="SUPFAM" id="SSF117281">
    <property type="entry name" value="Kelch motif"/>
    <property type="match status" value="1"/>
</dbReference>
<dbReference type="AlphaFoldDB" id="A0A8H3KPI8"/>
<reference evidence="2" key="1">
    <citation type="submission" date="2019-10" db="EMBL/GenBank/DDBJ databases">
        <title>Conservation and host-specific expression of non-tandemly repeated heterogenous ribosome RNA gene in arbuscular mycorrhizal fungi.</title>
        <authorList>
            <person name="Maeda T."/>
            <person name="Kobayashi Y."/>
            <person name="Nakagawa T."/>
            <person name="Ezawa T."/>
            <person name="Yamaguchi K."/>
            <person name="Bino T."/>
            <person name="Nishimoto Y."/>
            <person name="Shigenobu S."/>
            <person name="Kawaguchi M."/>
        </authorList>
    </citation>
    <scope>NUCLEOTIDE SEQUENCE</scope>
    <source>
        <strain evidence="2">HR1</strain>
    </source>
</reference>
<evidence type="ECO:0000256" key="1">
    <source>
        <dbReference type="SAM" id="Phobius"/>
    </source>
</evidence>
<feature type="transmembrane region" description="Helical" evidence="1">
    <location>
        <begin position="143"/>
        <end position="164"/>
    </location>
</feature>
<dbReference type="Gene3D" id="2.130.10.80">
    <property type="entry name" value="Galactose oxidase/kelch, beta-propeller"/>
    <property type="match status" value="1"/>
</dbReference>
<gene>
    <name evidence="2" type="ORF">RCL2_000101400</name>
</gene>
<proteinExistence type="predicted"/>
<keyword evidence="1" id="KW-0812">Transmembrane</keyword>
<evidence type="ECO:0000313" key="2">
    <source>
        <dbReference type="EMBL" id="GES73478.1"/>
    </source>
</evidence>
<name>A0A8H3KPI8_9GLOM</name>
<evidence type="ECO:0000313" key="3">
    <source>
        <dbReference type="Proteomes" id="UP000615446"/>
    </source>
</evidence>
<keyword evidence="1" id="KW-1133">Transmembrane helix</keyword>
<organism evidence="2 3">
    <name type="scientific">Rhizophagus clarus</name>
    <dbReference type="NCBI Taxonomy" id="94130"/>
    <lineage>
        <taxon>Eukaryota</taxon>
        <taxon>Fungi</taxon>
        <taxon>Fungi incertae sedis</taxon>
        <taxon>Mucoromycota</taxon>
        <taxon>Glomeromycotina</taxon>
        <taxon>Glomeromycetes</taxon>
        <taxon>Glomerales</taxon>
        <taxon>Glomeraceae</taxon>
        <taxon>Rhizophagus</taxon>
    </lineage>
</organism>
<dbReference type="Proteomes" id="UP000615446">
    <property type="component" value="Unassembled WGS sequence"/>
</dbReference>
<keyword evidence="1" id="KW-0472">Membrane</keyword>
<dbReference type="InterPro" id="IPR037293">
    <property type="entry name" value="Gal_Oxidase_central_sf"/>
</dbReference>
<protein>
    <submittedName>
        <fullName evidence="2">Uncharacterized protein</fullName>
    </submittedName>
</protein>